<evidence type="ECO:0000259" key="2">
    <source>
        <dbReference type="Pfam" id="PF06812"/>
    </source>
</evidence>
<accession>A0AAD0U7L1</accession>
<dbReference type="Pfam" id="PF06812">
    <property type="entry name" value="ImpA_N"/>
    <property type="match status" value="1"/>
</dbReference>
<dbReference type="EMBL" id="CP024996">
    <property type="protein sequence ID" value="AYR24585.1"/>
    <property type="molecule type" value="Genomic_DNA"/>
</dbReference>
<organism evidence="3 4">
    <name type="scientific">Herbaspirillum rubrisubalbicans</name>
    <dbReference type="NCBI Taxonomy" id="80842"/>
    <lineage>
        <taxon>Bacteria</taxon>
        <taxon>Pseudomonadati</taxon>
        <taxon>Pseudomonadota</taxon>
        <taxon>Betaproteobacteria</taxon>
        <taxon>Burkholderiales</taxon>
        <taxon>Oxalobacteraceae</taxon>
        <taxon>Herbaspirillum</taxon>
    </lineage>
</organism>
<dbReference type="PANTHER" id="PTHR37951:SF1">
    <property type="entry name" value="TYPE VI SECRETION SYSTEM COMPONENT TSSA1"/>
    <property type="match status" value="1"/>
</dbReference>
<evidence type="ECO:0000256" key="1">
    <source>
        <dbReference type="SAM" id="MobiDB-lite"/>
    </source>
</evidence>
<dbReference type="PANTHER" id="PTHR37951">
    <property type="entry name" value="CYTOPLASMIC PROTEIN-RELATED"/>
    <property type="match status" value="1"/>
</dbReference>
<gene>
    <name evidence="3" type="ORF">RC54_12475</name>
</gene>
<dbReference type="Proteomes" id="UP000269199">
    <property type="component" value="Chromosome"/>
</dbReference>
<evidence type="ECO:0000313" key="3">
    <source>
        <dbReference type="EMBL" id="AYR24585.1"/>
    </source>
</evidence>
<dbReference type="AlphaFoldDB" id="A0AAD0U7L1"/>
<proteinExistence type="predicted"/>
<feature type="domain" description="ImpA N-terminal" evidence="2">
    <location>
        <begin position="27"/>
        <end position="149"/>
    </location>
</feature>
<dbReference type="InterPro" id="IPR017740">
    <property type="entry name" value="TssA-like"/>
</dbReference>
<reference evidence="3 4" key="1">
    <citation type="submission" date="2017-11" db="EMBL/GenBank/DDBJ databases">
        <title>Complete genome sequence of Herbaspirillum rubrisubalbicans DSM 11543.</title>
        <authorList>
            <person name="Chen M."/>
            <person name="An Q."/>
        </authorList>
    </citation>
    <scope>NUCLEOTIDE SEQUENCE [LARGE SCALE GENOMIC DNA]</scope>
    <source>
        <strain evidence="3 4">DSM 11543</strain>
    </source>
</reference>
<protein>
    <submittedName>
        <fullName evidence="3">Type VI secretion system protein TssA</fullName>
    </submittedName>
</protein>
<name>A0AAD0U7L1_9BURK</name>
<dbReference type="NCBIfam" id="TIGR03363">
    <property type="entry name" value="VI_chp_8"/>
    <property type="match status" value="1"/>
</dbReference>
<dbReference type="InterPro" id="IPR010657">
    <property type="entry name" value="ImpA_N"/>
</dbReference>
<sequence>MSDYPELDATSDGYFQAHLHVSLADLLAPVDSEHPAGQSLRGGPVYGAISQARRQDDASLPMGSWQHELKRADWHKVEYLCAQALTTQSKDLQLAAWLLEAQINQSGFDGIGPCLHLMQRLCQGFWDGLYPKSDQDELEHRANIFQWVNDKLLPLMRLVPLTATEQPRQYNWADWELARRYEQAKAAQAAAQPQAQRPPDNSDVASVAQITAALADTATAFLQARRAALDLSLGALEALTQTIDPLFGTEAPGMQALQLSLQQIRALFAGELQRRGFGAIPPATAPAASPEGSAVSDPLHGAPVTSGQPHPPPAAAIRDRMEAYARLAETAQFLMQLEPHSPVPYLVKRATEWGQMNTVDLYQELFLRLGGQLNIFEMLGLSQAESPEKH</sequence>
<feature type="region of interest" description="Disordered" evidence="1">
    <location>
        <begin position="283"/>
        <end position="310"/>
    </location>
</feature>
<evidence type="ECO:0000313" key="4">
    <source>
        <dbReference type="Proteomes" id="UP000269199"/>
    </source>
</evidence>
<dbReference type="RefSeq" id="WP_061789595.1">
    <property type="nucleotide sequence ID" value="NZ_CP024996.1"/>
</dbReference>